<protein>
    <submittedName>
        <fullName evidence="2">Cytochrome c3 family protein</fullName>
    </submittedName>
</protein>
<reference evidence="2" key="1">
    <citation type="submission" date="2023-03" db="EMBL/GenBank/DDBJ databases">
        <title>Edaphobacter sp.</title>
        <authorList>
            <person name="Huber K.J."/>
            <person name="Papendorf J."/>
            <person name="Pilke C."/>
            <person name="Bunk B."/>
            <person name="Sproeer C."/>
            <person name="Pester M."/>
        </authorList>
    </citation>
    <scope>NUCLEOTIDE SEQUENCE</scope>
    <source>
        <strain evidence="2">DSM 110680</strain>
    </source>
</reference>
<dbReference type="InterPro" id="IPR051829">
    <property type="entry name" value="Multiheme_Cytochr_ET"/>
</dbReference>
<dbReference type="EMBL" id="CP121196">
    <property type="protein sequence ID" value="XBH17687.1"/>
    <property type="molecule type" value="Genomic_DNA"/>
</dbReference>
<dbReference type="PANTHER" id="PTHR35038:SF8">
    <property type="entry name" value="C-TYPE POLYHEME CYTOCHROME OMCC"/>
    <property type="match status" value="1"/>
</dbReference>
<dbReference type="SUPFAM" id="SSF48695">
    <property type="entry name" value="Multiheme cytochromes"/>
    <property type="match status" value="1"/>
</dbReference>
<evidence type="ECO:0000313" key="2">
    <source>
        <dbReference type="EMBL" id="XBH17687.1"/>
    </source>
</evidence>
<gene>
    <name evidence="2" type="ORF">P8935_24370</name>
</gene>
<dbReference type="PANTHER" id="PTHR35038">
    <property type="entry name" value="DISSIMILATORY SULFITE REDUCTASE SIRA"/>
    <property type="match status" value="1"/>
</dbReference>
<dbReference type="InterPro" id="IPR036280">
    <property type="entry name" value="Multihaem_cyt_sf"/>
</dbReference>
<dbReference type="AlphaFoldDB" id="A0AAU7DKQ6"/>
<sequence length="179" mass="19830">MEKKTNSNDSSIDGILNPAKFSRDRQVDLCAECHNGIQRVGLKPSFSFIPGRPLGEYFKALPSFDSEHPDVHGNQVGLLQRSKCYLSSDKMSCSTCHDVHTSGQSLESYSLKCLNCHNWQNCAIAKKMGHQIANQCIGCHMPVEETNVIVSQTAGQVVHAKMRNHWIKIYPTGTGAKPE</sequence>
<accession>A0AAU7DKQ6</accession>
<dbReference type="RefSeq" id="WP_348262912.1">
    <property type="nucleotide sequence ID" value="NZ_CP121196.1"/>
</dbReference>
<dbReference type="CDD" id="cd08168">
    <property type="entry name" value="Cytochrom_C3"/>
    <property type="match status" value="1"/>
</dbReference>
<organism evidence="2">
    <name type="scientific">Telmatobacter sp. DSM 110680</name>
    <dbReference type="NCBI Taxonomy" id="3036704"/>
    <lineage>
        <taxon>Bacteria</taxon>
        <taxon>Pseudomonadati</taxon>
        <taxon>Acidobacteriota</taxon>
        <taxon>Terriglobia</taxon>
        <taxon>Terriglobales</taxon>
        <taxon>Acidobacteriaceae</taxon>
        <taxon>Telmatobacter</taxon>
    </lineage>
</organism>
<evidence type="ECO:0000256" key="1">
    <source>
        <dbReference type="ARBA" id="ARBA00022729"/>
    </source>
</evidence>
<proteinExistence type="predicted"/>
<keyword evidence="1" id="KW-0732">Signal</keyword>
<name>A0AAU7DKQ6_9BACT</name>